<proteinExistence type="inferred from homology"/>
<dbReference type="InterPro" id="IPR027417">
    <property type="entry name" value="P-loop_NTPase"/>
</dbReference>
<evidence type="ECO:0000259" key="4">
    <source>
        <dbReference type="PROSITE" id="PS51719"/>
    </source>
</evidence>
<dbReference type="InterPro" id="IPR016491">
    <property type="entry name" value="Septin"/>
</dbReference>
<feature type="domain" description="Septin-type G" evidence="4">
    <location>
        <begin position="15"/>
        <end position="308"/>
    </location>
</feature>
<dbReference type="PROSITE" id="PS51719">
    <property type="entry name" value="G_SEPTIN"/>
    <property type="match status" value="1"/>
</dbReference>
<gene>
    <name evidence="5" type="ORF">AMORRO_LOCUS9107</name>
</gene>
<organism evidence="5 6">
    <name type="scientific">Acaulospora morrowiae</name>
    <dbReference type="NCBI Taxonomy" id="94023"/>
    <lineage>
        <taxon>Eukaryota</taxon>
        <taxon>Fungi</taxon>
        <taxon>Fungi incertae sedis</taxon>
        <taxon>Mucoromycota</taxon>
        <taxon>Glomeromycotina</taxon>
        <taxon>Glomeromycetes</taxon>
        <taxon>Diversisporales</taxon>
        <taxon>Acaulosporaceae</taxon>
        <taxon>Acaulospora</taxon>
    </lineage>
</organism>
<protein>
    <submittedName>
        <fullName evidence="5">290_t:CDS:1</fullName>
    </submittedName>
</protein>
<dbReference type="Pfam" id="PF00735">
    <property type="entry name" value="Septin"/>
    <property type="match status" value="1"/>
</dbReference>
<dbReference type="GO" id="GO:0032156">
    <property type="term" value="C:septin cytoskeleton"/>
    <property type="evidence" value="ECO:0007669"/>
    <property type="project" value="UniProtKB-ARBA"/>
</dbReference>
<dbReference type="AlphaFoldDB" id="A0A9N9DAQ3"/>
<evidence type="ECO:0000256" key="2">
    <source>
        <dbReference type="ARBA" id="ARBA00023134"/>
    </source>
</evidence>
<evidence type="ECO:0000256" key="1">
    <source>
        <dbReference type="ARBA" id="ARBA00022741"/>
    </source>
</evidence>
<reference evidence="5" key="1">
    <citation type="submission" date="2021-06" db="EMBL/GenBank/DDBJ databases">
        <authorList>
            <person name="Kallberg Y."/>
            <person name="Tangrot J."/>
            <person name="Rosling A."/>
        </authorList>
    </citation>
    <scope>NUCLEOTIDE SEQUENCE</scope>
    <source>
        <strain evidence="5">CL551</strain>
    </source>
</reference>
<keyword evidence="1 3" id="KW-0547">Nucleotide-binding</keyword>
<dbReference type="InterPro" id="IPR030379">
    <property type="entry name" value="G_SEPTIN_dom"/>
</dbReference>
<dbReference type="GO" id="GO:0005938">
    <property type="term" value="C:cell cortex"/>
    <property type="evidence" value="ECO:0007669"/>
    <property type="project" value="UniProtKB-ARBA"/>
</dbReference>
<dbReference type="PANTHER" id="PTHR18884">
    <property type="entry name" value="SEPTIN"/>
    <property type="match status" value="1"/>
</dbReference>
<keyword evidence="6" id="KW-1185">Reference proteome</keyword>
<dbReference type="OrthoDB" id="416553at2759"/>
<dbReference type="SUPFAM" id="SSF52540">
    <property type="entry name" value="P-loop containing nucleoside triphosphate hydrolases"/>
    <property type="match status" value="1"/>
</dbReference>
<comment type="similarity">
    <text evidence="3">Belongs to the TRAFAC class TrmE-Era-EngA-EngB-Septin-like GTPase superfamily. Septin GTPase family.</text>
</comment>
<dbReference type="Proteomes" id="UP000789342">
    <property type="component" value="Unassembled WGS sequence"/>
</dbReference>
<dbReference type="Gene3D" id="3.40.50.300">
    <property type="entry name" value="P-loop containing nucleotide triphosphate hydrolases"/>
    <property type="match status" value="1"/>
</dbReference>
<dbReference type="EMBL" id="CAJVPV010008502">
    <property type="protein sequence ID" value="CAG8631407.1"/>
    <property type="molecule type" value="Genomic_DNA"/>
</dbReference>
<accession>A0A9N9DAQ3</accession>
<evidence type="ECO:0000313" key="6">
    <source>
        <dbReference type="Proteomes" id="UP000789342"/>
    </source>
</evidence>
<evidence type="ECO:0000256" key="3">
    <source>
        <dbReference type="RuleBase" id="RU004560"/>
    </source>
</evidence>
<dbReference type="GO" id="GO:0005525">
    <property type="term" value="F:GTP binding"/>
    <property type="evidence" value="ECO:0007669"/>
    <property type="project" value="UniProtKB-KW"/>
</dbReference>
<name>A0A9N9DAQ3_9GLOM</name>
<keyword evidence="2 3" id="KW-0342">GTP-binding</keyword>
<dbReference type="PIRSF" id="PIRSF006698">
    <property type="entry name" value="Septin"/>
    <property type="match status" value="1"/>
</dbReference>
<evidence type="ECO:0000313" key="5">
    <source>
        <dbReference type="EMBL" id="CAG8631407.1"/>
    </source>
</evidence>
<comment type="caution">
    <text evidence="5">The sequence shown here is derived from an EMBL/GenBank/DDBJ whole genome shotgun (WGS) entry which is preliminary data.</text>
</comment>
<sequence length="330" mass="37586">MSANMSRGSRRRKHAVSQLNIMVVGFSSLGKTSFIRMLYNTLCVREYSKEKTELPASLFQSSETAQDAAASSTQELYSFTLDVEEEGEKISLTLVDSPGFVRDNELRLDVQVTEALRYIESQFDHTLAEETKVKRNPKAQDSQIHACLYFIDNTNNGLTDKDIRILKRLTARVNVIPVVAKADLLTTTQLANLKQAIKNDLKEHSIPVFDFPVDDELMDPEVEEVVANAQSFIPFSLIAPEDADLSDPTTGEKIRGRQYAWGIIDCLNPKHCDFVELRNVLLSSHRKLFKDITLEVFYEQYRTERLMARKASKMITKEQKKKLLEDLSEI</sequence>